<evidence type="ECO:0000313" key="1">
    <source>
        <dbReference type="EMBL" id="MBB4845031.1"/>
    </source>
</evidence>
<dbReference type="RefSeq" id="WP_184302394.1">
    <property type="nucleotide sequence ID" value="NZ_JACHLP010000007.1"/>
</dbReference>
<comment type="caution">
    <text evidence="1">The sequence shown here is derived from an EMBL/GenBank/DDBJ whole genome shotgun (WGS) entry which is preliminary data.</text>
</comment>
<accession>A0A840LBC2</accession>
<dbReference type="AlphaFoldDB" id="A0A840LBC2"/>
<reference evidence="1 2" key="1">
    <citation type="submission" date="2020-08" db="EMBL/GenBank/DDBJ databases">
        <title>Functional genomics of gut bacteria from endangered species of beetles.</title>
        <authorList>
            <person name="Carlos-Shanley C."/>
        </authorList>
    </citation>
    <scope>NUCLEOTIDE SEQUENCE [LARGE SCALE GENOMIC DNA]</scope>
    <source>
        <strain evidence="1 2">S00239</strain>
    </source>
</reference>
<proteinExistence type="predicted"/>
<evidence type="ECO:0000313" key="2">
    <source>
        <dbReference type="Proteomes" id="UP000562027"/>
    </source>
</evidence>
<sequence length="134" mass="14778">MSSPITLTVGTTSVALPGDLYWSDETAWHPVAQSVERSLTGAAIISIQARSGGRPITLEPPVALASWMPRFTIELLKAWADQPGQQMTLTLRGMARTVIWRHQDGEVMVARPVQHFDDVQPDDAHTATLKFMEI</sequence>
<gene>
    <name evidence="1" type="ORF">HNP55_003577</name>
</gene>
<protein>
    <submittedName>
        <fullName evidence="1">Uncharacterized protein</fullName>
    </submittedName>
</protein>
<name>A0A840LBC2_9BURK</name>
<dbReference type="EMBL" id="JACHLP010000007">
    <property type="protein sequence ID" value="MBB4845031.1"/>
    <property type="molecule type" value="Genomic_DNA"/>
</dbReference>
<dbReference type="Proteomes" id="UP000562027">
    <property type="component" value="Unassembled WGS sequence"/>
</dbReference>
<organism evidence="1 2">
    <name type="scientific">Roseateles oligotrophus</name>
    <dbReference type="NCBI Taxonomy" id="1769250"/>
    <lineage>
        <taxon>Bacteria</taxon>
        <taxon>Pseudomonadati</taxon>
        <taxon>Pseudomonadota</taxon>
        <taxon>Betaproteobacteria</taxon>
        <taxon>Burkholderiales</taxon>
        <taxon>Sphaerotilaceae</taxon>
        <taxon>Roseateles</taxon>
    </lineage>
</organism>
<keyword evidence="2" id="KW-1185">Reference proteome</keyword>